<dbReference type="GO" id="GO:0044781">
    <property type="term" value="P:bacterial-type flagellum organization"/>
    <property type="evidence" value="ECO:0007669"/>
    <property type="project" value="UniProtKB-KW"/>
</dbReference>
<evidence type="ECO:0000256" key="1">
    <source>
        <dbReference type="ARBA" id="ARBA00005322"/>
    </source>
</evidence>
<evidence type="ECO:0000256" key="3">
    <source>
        <dbReference type="ARBA" id="ARBA00022491"/>
    </source>
</evidence>
<evidence type="ECO:0000259" key="8">
    <source>
        <dbReference type="Pfam" id="PF04316"/>
    </source>
</evidence>
<keyword evidence="4" id="KW-1005">Bacterial flagellum biogenesis</keyword>
<keyword evidence="6" id="KW-0804">Transcription</keyword>
<evidence type="ECO:0000313" key="9">
    <source>
        <dbReference type="EMBL" id="VAX29762.1"/>
    </source>
</evidence>
<proteinExistence type="inferred from homology"/>
<evidence type="ECO:0000256" key="5">
    <source>
        <dbReference type="ARBA" id="ARBA00023015"/>
    </source>
</evidence>
<feature type="region of interest" description="Disordered" evidence="7">
    <location>
        <begin position="17"/>
        <end position="47"/>
    </location>
</feature>
<reference evidence="9" key="1">
    <citation type="submission" date="2018-06" db="EMBL/GenBank/DDBJ databases">
        <authorList>
            <person name="Zhirakovskaya E."/>
        </authorList>
    </citation>
    <scope>NUCLEOTIDE SEQUENCE</scope>
</reference>
<dbReference type="SUPFAM" id="SSF101498">
    <property type="entry name" value="Anti-sigma factor FlgM"/>
    <property type="match status" value="1"/>
</dbReference>
<sequence>MEIPEIKNKIIQNKIKVGNNAPPAKGGDSSSSASSTQGSDKTALSSEAVSLQKSINAVKAQPETTQVEKVERIKAEVANGTYKVDSYEVAGSVLKDIITQA</sequence>
<dbReference type="GO" id="GO:0045892">
    <property type="term" value="P:negative regulation of DNA-templated transcription"/>
    <property type="evidence" value="ECO:0007669"/>
    <property type="project" value="InterPro"/>
</dbReference>
<protein>
    <recommendedName>
        <fullName evidence="2">Negative regulator of flagellin synthesis</fullName>
    </recommendedName>
</protein>
<name>A0A3B1CN84_9ZZZZ</name>
<dbReference type="Pfam" id="PF04316">
    <property type="entry name" value="FlgM"/>
    <property type="match status" value="1"/>
</dbReference>
<organism evidence="9">
    <name type="scientific">hydrothermal vent metagenome</name>
    <dbReference type="NCBI Taxonomy" id="652676"/>
    <lineage>
        <taxon>unclassified sequences</taxon>
        <taxon>metagenomes</taxon>
        <taxon>ecological metagenomes</taxon>
    </lineage>
</organism>
<dbReference type="AlphaFoldDB" id="A0A3B1CN84"/>
<feature type="domain" description="Anti-sigma-28 factor FlgM C-terminal" evidence="8">
    <location>
        <begin position="40"/>
        <end position="94"/>
    </location>
</feature>
<keyword evidence="5" id="KW-0805">Transcription regulation</keyword>
<accession>A0A3B1CN84</accession>
<evidence type="ECO:0000256" key="2">
    <source>
        <dbReference type="ARBA" id="ARBA00017823"/>
    </source>
</evidence>
<dbReference type="EMBL" id="UOGG01000092">
    <property type="protein sequence ID" value="VAX29762.1"/>
    <property type="molecule type" value="Genomic_DNA"/>
</dbReference>
<comment type="similarity">
    <text evidence="1">Belongs to the FlgM family.</text>
</comment>
<gene>
    <name evidence="9" type="ORF">MNBD_NITROSPINAE05-534</name>
</gene>
<dbReference type="InterPro" id="IPR007412">
    <property type="entry name" value="FlgM"/>
</dbReference>
<evidence type="ECO:0000256" key="4">
    <source>
        <dbReference type="ARBA" id="ARBA00022795"/>
    </source>
</evidence>
<dbReference type="InterPro" id="IPR031316">
    <property type="entry name" value="FlgM_C"/>
</dbReference>
<feature type="compositionally biased region" description="Low complexity" evidence="7">
    <location>
        <begin position="17"/>
        <end position="42"/>
    </location>
</feature>
<keyword evidence="3" id="KW-0678">Repressor</keyword>
<evidence type="ECO:0000256" key="6">
    <source>
        <dbReference type="ARBA" id="ARBA00023163"/>
    </source>
</evidence>
<dbReference type="InterPro" id="IPR035890">
    <property type="entry name" value="Anti-sigma-28_factor_FlgM_sf"/>
</dbReference>
<evidence type="ECO:0000256" key="7">
    <source>
        <dbReference type="SAM" id="MobiDB-lite"/>
    </source>
</evidence>
<dbReference type="NCBIfam" id="TIGR03824">
    <property type="entry name" value="FlgM_jcvi"/>
    <property type="match status" value="1"/>
</dbReference>